<dbReference type="Gene3D" id="3.30.70.1320">
    <property type="entry name" value="Multidrug efflux transporter AcrB pore domain like"/>
    <property type="match status" value="2"/>
</dbReference>
<dbReference type="Gene3D" id="1.20.1640.10">
    <property type="entry name" value="Multidrug efflux transporter AcrB transmembrane domain"/>
    <property type="match status" value="3"/>
</dbReference>
<name>A0A0J1IJF7_9FIRM</name>
<dbReference type="GO" id="GO:0042910">
    <property type="term" value="F:xenobiotic transmembrane transporter activity"/>
    <property type="evidence" value="ECO:0007669"/>
    <property type="project" value="TreeGrafter"/>
</dbReference>
<dbReference type="Gene3D" id="3.30.70.1430">
    <property type="entry name" value="Multidrug efflux transporter AcrB pore domain"/>
    <property type="match status" value="2"/>
</dbReference>
<dbReference type="PANTHER" id="PTHR32063">
    <property type="match status" value="1"/>
</dbReference>
<feature type="transmembrane region" description="Helical" evidence="3">
    <location>
        <begin position="486"/>
        <end position="505"/>
    </location>
</feature>
<dbReference type="Gene3D" id="3.30.2090.10">
    <property type="entry name" value="Multidrug efflux transporter AcrB TolC docking domain, DN and DC subdomains"/>
    <property type="match status" value="3"/>
</dbReference>
<comment type="caution">
    <text evidence="4">The sequence shown here is derived from an EMBL/GenBank/DDBJ whole genome shotgun (WGS) entry which is preliminary data.</text>
</comment>
<feature type="transmembrane region" description="Helical" evidence="3">
    <location>
        <begin position="1002"/>
        <end position="1021"/>
    </location>
</feature>
<keyword evidence="1" id="KW-0175">Coiled coil</keyword>
<dbReference type="EMBL" id="LDZY01000011">
    <property type="protein sequence ID" value="KLU64866.1"/>
    <property type="molecule type" value="Genomic_DNA"/>
</dbReference>
<feature type="transmembrane region" description="Helical" evidence="3">
    <location>
        <begin position="1054"/>
        <end position="1075"/>
    </location>
</feature>
<feature type="region of interest" description="Disordered" evidence="2">
    <location>
        <begin position="372"/>
        <end position="395"/>
    </location>
</feature>
<dbReference type="GO" id="GO:0005886">
    <property type="term" value="C:plasma membrane"/>
    <property type="evidence" value="ECO:0007669"/>
    <property type="project" value="TreeGrafter"/>
</dbReference>
<evidence type="ECO:0000256" key="3">
    <source>
        <dbReference type="SAM" id="Phobius"/>
    </source>
</evidence>
<evidence type="ECO:0000313" key="4">
    <source>
        <dbReference type="EMBL" id="KLU64866.1"/>
    </source>
</evidence>
<dbReference type="InterPro" id="IPR027463">
    <property type="entry name" value="AcrB_DN_DC_subdom"/>
</dbReference>
<feature type="transmembrane region" description="Helical" evidence="3">
    <location>
        <begin position="616"/>
        <end position="639"/>
    </location>
</feature>
<dbReference type="SUPFAM" id="SSF82714">
    <property type="entry name" value="Multidrug efflux transporter AcrB TolC docking domain, DN and DC subdomains"/>
    <property type="match status" value="2"/>
</dbReference>
<dbReference type="Proteomes" id="UP000036356">
    <property type="component" value="Unassembled WGS sequence"/>
</dbReference>
<dbReference type="AlphaFoldDB" id="A0A0J1IJF7"/>
<feature type="transmembrane region" description="Helical" evidence="3">
    <location>
        <begin position="673"/>
        <end position="690"/>
    </location>
</feature>
<proteinExistence type="predicted"/>
<feature type="transmembrane region" description="Helical" evidence="3">
    <location>
        <begin position="1028"/>
        <end position="1048"/>
    </location>
</feature>
<evidence type="ECO:0000313" key="5">
    <source>
        <dbReference type="Proteomes" id="UP000036356"/>
    </source>
</evidence>
<dbReference type="SUPFAM" id="SSF82866">
    <property type="entry name" value="Multidrug efflux transporter AcrB transmembrane domain"/>
    <property type="match status" value="2"/>
</dbReference>
<dbReference type="PANTHER" id="PTHR32063:SF0">
    <property type="entry name" value="SWARMING MOTILITY PROTEIN SWRC"/>
    <property type="match status" value="1"/>
</dbReference>
<evidence type="ECO:0000256" key="1">
    <source>
        <dbReference type="SAM" id="Coils"/>
    </source>
</evidence>
<feature type="coiled-coil region" evidence="1">
    <location>
        <begin position="336"/>
        <end position="363"/>
    </location>
</feature>
<feature type="transmembrane region" description="Helical" evidence="3">
    <location>
        <begin position="512"/>
        <end position="534"/>
    </location>
</feature>
<dbReference type="SUPFAM" id="SSF82693">
    <property type="entry name" value="Multidrug efflux transporter AcrB pore domain, PN1, PN2, PC1 and PC2 subdomains"/>
    <property type="match status" value="3"/>
</dbReference>
<dbReference type="STRING" id="476652.DEAC_c31940"/>
<feature type="transmembrane region" description="Helical" evidence="3">
    <location>
        <begin position="1103"/>
        <end position="1121"/>
    </location>
</feature>
<organism evidence="4 5">
    <name type="scientific">Desulfosporosinus acididurans</name>
    <dbReference type="NCBI Taxonomy" id="476652"/>
    <lineage>
        <taxon>Bacteria</taxon>
        <taxon>Bacillati</taxon>
        <taxon>Bacillota</taxon>
        <taxon>Clostridia</taxon>
        <taxon>Eubacteriales</taxon>
        <taxon>Desulfitobacteriaceae</taxon>
        <taxon>Desulfosporosinus</taxon>
    </lineage>
</organism>
<accession>A0A0J1IJF7</accession>
<feature type="transmembrane region" description="Helical" evidence="3">
    <location>
        <begin position="1133"/>
        <end position="1157"/>
    </location>
</feature>
<feature type="transmembrane region" description="Helical" evidence="3">
    <location>
        <begin position="584"/>
        <end position="610"/>
    </location>
</feature>
<reference evidence="4 5" key="1">
    <citation type="submission" date="2015-06" db="EMBL/GenBank/DDBJ databases">
        <title>Draft genome of the moderately acidophilic sulfate reducer Candidatus Desulfosporosinus acididurans strain M1.</title>
        <authorList>
            <person name="Poehlein A."/>
            <person name="Petzsch P."/>
            <person name="Johnson B.D."/>
            <person name="Schloemann M."/>
            <person name="Daniel R."/>
            <person name="Muehling M."/>
        </authorList>
    </citation>
    <scope>NUCLEOTIDE SEQUENCE [LARGE SCALE GENOMIC DNA]</scope>
    <source>
        <strain evidence="4 5">M1</strain>
    </source>
</reference>
<keyword evidence="5" id="KW-1185">Reference proteome</keyword>
<evidence type="ECO:0000256" key="2">
    <source>
        <dbReference type="SAM" id="MobiDB-lite"/>
    </source>
</evidence>
<sequence length="1169" mass="122695">MGKLTKMAVRNSFAVILIIILLLGGGIYSAKNMQMETMPNISIPMITISTLYPGGTPEEVDSDISLPLQKALSGIQGVTDIKTISNQNISFVVMEFDYSANLDDAEKQVQDAVNKFTLPSGAEQPDVNRVSFGSFPAMTYTVQSSMSSDQLNQFINVKLQPKVSGVSGVSNVAIEGSSVKQISIRVNNDELSNNNLTLQDVQKALTANNVTIPAGQFNQGQQTLTVSIDNKLQSISDLQAIPLIVLPNATQSIGDAMNQITQGMQNLAGSVGQISGAVGDLGKSVGGMGQDLGQLGSLVGGNVQAMAMLNVIQKAEAAIISQQQVLANPGSTPVAKKQAQAAIQKAQATLQGAQSELDTLLADQAAKGKALAGTKPQVQAPVGEAKKPGPMSAVKAPSTVSPSIKVVFLKDVATVSESNAPVDLYTRSSGKPGVVLNIYKTDNANTVILSQNVSSALADLAQSNSQVTFTKINDSADAVKTSVNGMLREGLLGALFAIIVIALFLRDVRATVIAVISIPLSILITLIFLPRFAFTLNTMTLGGIAVAIGRIVDDSIVVIENIYRHKQQGLAPGREMVENAAGEVARAITSSTITTVAVFLPLGMVTGIVGKLFVPFAYTIVISILASLLVALTVVPALARLMILRRPVKHQAKASKFTSGYGNILKSALNHKFIVLLGAVIILLGSFVLLKQVGIQFLPSDTTSVLQGSLTMPPGTSLSQTNAKAEQFEQYLDSNPNVKTVVSVIGNNTATNKTPGAMQQDNQGSFTIVLKDGINKDPAAQAIIAKAKQLQTGGEALVVKTQSSTGQKDNFELTVNGNNMDDITKATSIIMQTLAKDQSLENLANNLAQKKPEISIKIDAGKAAQNGLTPIAAAGLMRNILSNNYVMTLTQGTQNTDVMLGFAGNDINSVSALENIQVNGANGPVQLKDISTIQQVNGAVSISELDGNQYADITADINGNDTQKVANDALKLVDGIKEQLPKGVTYSLTGTTSDIASGFGQMGLAMLAAVLLVYIVMVMAFGEGLTPLAILFSLPFAATGALIALYLTAQPLTMSGLIGMLMLIGIVVTNAIVLLDRVKSNRKQGMALQEALIEAGSVRLRPIVMTALATIMATLPLALGFSEGTIMSQGMGIVVIGGLTLSTILTLVIVPIIFSLLETAKEKLFPQPH</sequence>
<keyword evidence="3" id="KW-0472">Membrane</keyword>
<dbReference type="Pfam" id="PF00873">
    <property type="entry name" value="ACR_tran"/>
    <property type="match status" value="2"/>
</dbReference>
<dbReference type="RefSeq" id="WP_047811008.1">
    <property type="nucleotide sequence ID" value="NZ_LDZY01000011.1"/>
</dbReference>
<keyword evidence="3" id="KW-1133">Transmembrane helix</keyword>
<protein>
    <submittedName>
        <fullName evidence="4">Swarming motility protein SwrC</fullName>
    </submittedName>
</protein>
<dbReference type="PATRIC" id="fig|476652.3.peg.3367"/>
<dbReference type="Gene3D" id="3.30.70.1440">
    <property type="entry name" value="Multidrug efflux transporter AcrB pore domain"/>
    <property type="match status" value="1"/>
</dbReference>
<keyword evidence="3" id="KW-0812">Transmembrane</keyword>
<feature type="transmembrane region" description="Helical" evidence="3">
    <location>
        <begin position="540"/>
        <end position="563"/>
    </location>
</feature>
<dbReference type="InterPro" id="IPR001036">
    <property type="entry name" value="Acrflvin-R"/>
</dbReference>
<gene>
    <name evidence="4" type="primary">swrC_2</name>
    <name evidence="4" type="ORF">DEAC_c31940</name>
</gene>